<dbReference type="InterPro" id="IPR003726">
    <property type="entry name" value="HCY_dom"/>
</dbReference>
<comment type="catalytic activity">
    <reaction evidence="1 20">
        <text>(6S)-5-methyl-5,6,7,8-tetrahydrofolate + L-homocysteine = (6S)-5,6,7,8-tetrahydrofolate + L-methionine</text>
        <dbReference type="Rhea" id="RHEA:11172"/>
        <dbReference type="ChEBI" id="CHEBI:18608"/>
        <dbReference type="ChEBI" id="CHEBI:57453"/>
        <dbReference type="ChEBI" id="CHEBI:57844"/>
        <dbReference type="ChEBI" id="CHEBI:58199"/>
        <dbReference type="EC" id="2.1.1.13"/>
    </reaction>
</comment>
<keyword evidence="11 20" id="KW-0808">Transferase</keyword>
<dbReference type="InterPro" id="IPR036724">
    <property type="entry name" value="Cobalamin-bd_sf"/>
</dbReference>
<evidence type="ECO:0000256" key="9">
    <source>
        <dbReference type="ARBA" id="ARBA00022605"/>
    </source>
</evidence>
<dbReference type="GO" id="GO:0046653">
    <property type="term" value="P:tetrahydrofolate metabolic process"/>
    <property type="evidence" value="ECO:0007669"/>
    <property type="project" value="TreeGrafter"/>
</dbReference>
<dbReference type="SUPFAM" id="SSF51717">
    <property type="entry name" value="Dihydropteroate synthetase-like"/>
    <property type="match status" value="1"/>
</dbReference>
<evidence type="ECO:0000256" key="11">
    <source>
        <dbReference type="ARBA" id="ARBA00022679"/>
    </source>
</evidence>
<dbReference type="Pfam" id="PF02574">
    <property type="entry name" value="S-methyl_trans"/>
    <property type="match status" value="1"/>
</dbReference>
<feature type="domain" description="AdoMet activation" evidence="26">
    <location>
        <begin position="894"/>
        <end position="1180"/>
    </location>
</feature>
<dbReference type="SUPFAM" id="SSF52242">
    <property type="entry name" value="Cobalamin (vitamin B12)-binding domain"/>
    <property type="match status" value="1"/>
</dbReference>
<feature type="binding site" evidence="22">
    <location>
        <begin position="1161"/>
        <end position="1162"/>
    </location>
    <ligand>
        <name>S-adenosyl-L-methionine</name>
        <dbReference type="ChEBI" id="CHEBI:59789"/>
    </ligand>
</feature>
<comment type="cofactor">
    <cofactor evidence="3 20 21">
        <name>methylcob(III)alamin</name>
        <dbReference type="ChEBI" id="CHEBI:28115"/>
    </cofactor>
</comment>
<dbReference type="PANTHER" id="PTHR45833:SF1">
    <property type="entry name" value="METHIONINE SYNTHASE"/>
    <property type="match status" value="1"/>
</dbReference>
<evidence type="ECO:0000256" key="12">
    <source>
        <dbReference type="ARBA" id="ARBA00022691"/>
    </source>
</evidence>
<evidence type="ECO:0000256" key="4">
    <source>
        <dbReference type="ARBA" id="ARBA00005178"/>
    </source>
</evidence>
<evidence type="ECO:0000256" key="7">
    <source>
        <dbReference type="ARBA" id="ARBA00013998"/>
    </source>
</evidence>
<dbReference type="FunFam" id="3.20.20.330:FF:000001">
    <property type="entry name" value="Methionine synthase"/>
    <property type="match status" value="1"/>
</dbReference>
<dbReference type="EC" id="2.1.1.13" evidence="6 19"/>
<reference evidence="29 30" key="1">
    <citation type="submission" date="2015-07" db="EMBL/GenBank/DDBJ databases">
        <title>Whole genome sequence of Herpetosiphon geysericola DSM 7119.</title>
        <authorList>
            <person name="Hemp J."/>
            <person name="Ward L.M."/>
            <person name="Pace L.A."/>
            <person name="Fischer W.W."/>
        </authorList>
    </citation>
    <scope>NUCLEOTIDE SEQUENCE [LARGE SCALE GENOMIC DNA]</scope>
    <source>
        <strain evidence="29 30">DSM 7119</strain>
    </source>
</reference>
<evidence type="ECO:0000256" key="15">
    <source>
        <dbReference type="ARBA" id="ARBA00022833"/>
    </source>
</evidence>
<dbReference type="Gene3D" id="1.10.1240.10">
    <property type="entry name" value="Methionine synthase domain"/>
    <property type="match status" value="1"/>
</dbReference>
<feature type="binding site" evidence="21 23">
    <location>
        <position position="235"/>
    </location>
    <ligand>
        <name>Zn(2+)</name>
        <dbReference type="ChEBI" id="CHEBI:29105"/>
    </ligand>
</feature>
<keyword evidence="12 20" id="KW-0949">S-adenosyl-L-methionine</keyword>
<dbReference type="GO" id="GO:0050667">
    <property type="term" value="P:homocysteine metabolic process"/>
    <property type="evidence" value="ECO:0007669"/>
    <property type="project" value="TreeGrafter"/>
</dbReference>
<keyword evidence="15 20" id="KW-0862">Zinc</keyword>
<dbReference type="InterPro" id="IPR037010">
    <property type="entry name" value="VitB12-dep_Met_synth_activ_sf"/>
</dbReference>
<evidence type="ECO:0000256" key="5">
    <source>
        <dbReference type="ARBA" id="ARBA00010398"/>
    </source>
</evidence>
<feature type="binding site" description="axial binding residue" evidence="21">
    <location>
        <position position="750"/>
    </location>
    <ligand>
        <name>methylcob(III)alamin</name>
        <dbReference type="ChEBI" id="CHEBI:28115"/>
    </ligand>
    <ligandPart>
        <name>Co</name>
        <dbReference type="ChEBI" id="CHEBI:27638"/>
    </ligandPart>
</feature>
<evidence type="ECO:0000256" key="23">
    <source>
        <dbReference type="PROSITE-ProRule" id="PRU00333"/>
    </source>
</evidence>
<feature type="domain" description="B12-binding" evidence="27">
    <location>
        <begin position="737"/>
        <end position="876"/>
    </location>
</feature>
<feature type="domain" description="Pterin-binding" evidence="25">
    <location>
        <begin position="348"/>
        <end position="606"/>
    </location>
</feature>
<feature type="binding site" evidence="22">
    <location>
        <position position="1107"/>
    </location>
    <ligand>
        <name>S-adenosyl-L-methionine</name>
        <dbReference type="ChEBI" id="CHEBI:59789"/>
    </ligand>
</feature>
<keyword evidence="9 20" id="KW-0028">Amino-acid biosynthesis</keyword>
<dbReference type="PROSITE" id="PS50972">
    <property type="entry name" value="PTERIN_BINDING"/>
    <property type="match status" value="1"/>
</dbReference>
<evidence type="ECO:0000256" key="21">
    <source>
        <dbReference type="PIRSR" id="PIRSR000381-1"/>
    </source>
</evidence>
<dbReference type="GO" id="GO:0008270">
    <property type="term" value="F:zinc ion binding"/>
    <property type="evidence" value="ECO:0007669"/>
    <property type="project" value="UniProtKB-UniRule"/>
</dbReference>
<dbReference type="InterPro" id="IPR006158">
    <property type="entry name" value="Cobalamin-bd"/>
</dbReference>
<evidence type="ECO:0000256" key="1">
    <source>
        <dbReference type="ARBA" id="ARBA00001700"/>
    </source>
</evidence>
<evidence type="ECO:0000256" key="16">
    <source>
        <dbReference type="ARBA" id="ARBA00023167"/>
    </source>
</evidence>
<dbReference type="InterPro" id="IPR011005">
    <property type="entry name" value="Dihydropteroate_synth-like_sf"/>
</dbReference>
<protein>
    <recommendedName>
        <fullName evidence="7 19">Methionine synthase</fullName>
        <ecNumber evidence="6 19">2.1.1.13</ecNumber>
    </recommendedName>
    <alternativeName>
        <fullName evidence="20">5-methyltetrahydrofolate--homocysteine methyltransferase</fullName>
    </alternativeName>
</protein>
<evidence type="ECO:0000256" key="2">
    <source>
        <dbReference type="ARBA" id="ARBA00001947"/>
    </source>
</evidence>
<comment type="similarity">
    <text evidence="5">Belongs to the vitamin-B12 dependent methionine synthase family.</text>
</comment>
<evidence type="ECO:0000259" key="26">
    <source>
        <dbReference type="PROSITE" id="PS50974"/>
    </source>
</evidence>
<proteinExistence type="inferred from homology"/>
<dbReference type="GO" id="GO:0031419">
    <property type="term" value="F:cobalamin binding"/>
    <property type="evidence" value="ECO:0007669"/>
    <property type="project" value="UniProtKB-UniRule"/>
</dbReference>
<feature type="binding site" evidence="22">
    <location>
        <position position="855"/>
    </location>
    <ligand>
        <name>methylcob(III)alamin</name>
        <dbReference type="ChEBI" id="CHEBI:28115"/>
    </ligand>
</feature>
<dbReference type="InterPro" id="IPR050554">
    <property type="entry name" value="Met_Synthase/Corrinoid"/>
</dbReference>
<feature type="binding site" evidence="22">
    <location>
        <position position="795"/>
    </location>
    <ligand>
        <name>methylcob(III)alamin</name>
        <dbReference type="ChEBI" id="CHEBI:28115"/>
    </ligand>
</feature>
<evidence type="ECO:0000313" key="30">
    <source>
        <dbReference type="Proteomes" id="UP000050277"/>
    </source>
</evidence>
<organism evidence="29 30">
    <name type="scientific">Herpetosiphon geysericola</name>
    <dbReference type="NCBI Taxonomy" id="70996"/>
    <lineage>
        <taxon>Bacteria</taxon>
        <taxon>Bacillati</taxon>
        <taxon>Chloroflexota</taxon>
        <taxon>Chloroflexia</taxon>
        <taxon>Herpetosiphonales</taxon>
        <taxon>Herpetosiphonaceae</taxon>
        <taxon>Herpetosiphon</taxon>
    </lineage>
</organism>
<keyword evidence="10 20" id="KW-0846">Cobalamin</keyword>
<evidence type="ECO:0000256" key="8">
    <source>
        <dbReference type="ARBA" id="ARBA00022603"/>
    </source>
</evidence>
<name>A0A0P6YNL6_9CHLR</name>
<dbReference type="EMBL" id="LGKP01000003">
    <property type="protein sequence ID" value="KPL91901.1"/>
    <property type="molecule type" value="Genomic_DNA"/>
</dbReference>
<evidence type="ECO:0000256" key="19">
    <source>
        <dbReference type="NCBIfam" id="TIGR02082"/>
    </source>
</evidence>
<keyword evidence="8 20" id="KW-0489">Methyltransferase</keyword>
<evidence type="ECO:0000256" key="10">
    <source>
        <dbReference type="ARBA" id="ARBA00022628"/>
    </source>
</evidence>
<keyword evidence="13 20" id="KW-0479">Metal-binding</keyword>
<dbReference type="Gene3D" id="3.10.196.10">
    <property type="entry name" value="Vitamin B12-dependent methionine synthase, activation domain"/>
    <property type="match status" value="1"/>
</dbReference>
<dbReference type="PIRSF" id="PIRSF000381">
    <property type="entry name" value="MetH"/>
    <property type="match status" value="1"/>
</dbReference>
<dbReference type="AlphaFoldDB" id="A0A0P6YNL6"/>
<evidence type="ECO:0000259" key="25">
    <source>
        <dbReference type="PROSITE" id="PS50972"/>
    </source>
</evidence>
<evidence type="ECO:0000256" key="20">
    <source>
        <dbReference type="PIRNR" id="PIRNR000381"/>
    </source>
</evidence>
<keyword evidence="16 20" id="KW-0486">Methionine biosynthesis</keyword>
<feature type="domain" description="B12-binding N-terminal" evidence="28">
    <location>
        <begin position="635"/>
        <end position="737"/>
    </location>
</feature>
<gene>
    <name evidence="29" type="ORF">SE18_00660</name>
</gene>
<dbReference type="GO" id="GO:0005829">
    <property type="term" value="C:cytosol"/>
    <property type="evidence" value="ECO:0007669"/>
    <property type="project" value="TreeGrafter"/>
</dbReference>
<dbReference type="PROSITE" id="PS50974">
    <property type="entry name" value="ADOMET_ACTIVATION"/>
    <property type="match status" value="1"/>
</dbReference>
<dbReference type="PATRIC" id="fig|70996.4.peg.1401"/>
<evidence type="ECO:0000259" key="28">
    <source>
        <dbReference type="PROSITE" id="PS51337"/>
    </source>
</evidence>
<feature type="binding site" evidence="22">
    <location>
        <position position="941"/>
    </location>
    <ligand>
        <name>S-adenosyl-L-methionine</name>
        <dbReference type="ChEBI" id="CHEBI:59789"/>
    </ligand>
</feature>
<comment type="cofactor">
    <cofactor evidence="2 20 23">
        <name>Zn(2+)</name>
        <dbReference type="ChEBI" id="CHEBI:29105"/>
    </cofactor>
</comment>
<dbReference type="InterPro" id="IPR000489">
    <property type="entry name" value="Pterin-binding_dom"/>
</dbReference>
<dbReference type="Pfam" id="PF02310">
    <property type="entry name" value="B12-binding"/>
    <property type="match status" value="1"/>
</dbReference>
<feature type="domain" description="Hcy-binding" evidence="24">
    <location>
        <begin position="4"/>
        <end position="316"/>
    </location>
</feature>
<evidence type="ECO:0000259" key="27">
    <source>
        <dbReference type="PROSITE" id="PS51332"/>
    </source>
</evidence>
<dbReference type="PROSITE" id="PS50970">
    <property type="entry name" value="HCY"/>
    <property type="match status" value="1"/>
</dbReference>
<dbReference type="Gene3D" id="3.20.20.330">
    <property type="entry name" value="Homocysteine-binding-like domain"/>
    <property type="match status" value="1"/>
</dbReference>
<evidence type="ECO:0000256" key="17">
    <source>
        <dbReference type="ARBA" id="ARBA00023285"/>
    </source>
</evidence>
<evidence type="ECO:0000256" key="22">
    <source>
        <dbReference type="PIRSR" id="PIRSR000381-2"/>
    </source>
</evidence>
<keyword evidence="30" id="KW-1185">Reference proteome</keyword>
<dbReference type="SUPFAM" id="SSF56507">
    <property type="entry name" value="Methionine synthase activation domain-like"/>
    <property type="match status" value="1"/>
</dbReference>
<dbReference type="InterPro" id="IPR003759">
    <property type="entry name" value="Cbl-bd_cap"/>
</dbReference>
<evidence type="ECO:0000256" key="6">
    <source>
        <dbReference type="ARBA" id="ARBA00012032"/>
    </source>
</evidence>
<keyword evidence="17 20" id="KW-0170">Cobalt</keyword>
<comment type="function">
    <text evidence="18 20">Catalyzes the transfer of a methyl group from methyl-cobalamin to homocysteine, yielding enzyme-bound cob(I)alamin and methionine. Subsequently, remethylates the cofactor using methyltetrahydrofolate.</text>
</comment>
<evidence type="ECO:0000256" key="18">
    <source>
        <dbReference type="ARBA" id="ARBA00025552"/>
    </source>
</evidence>
<dbReference type="Pfam" id="PF02965">
    <property type="entry name" value="Met_synt_B12"/>
    <property type="match status" value="1"/>
</dbReference>
<feature type="binding site" evidence="21 23">
    <location>
        <position position="302"/>
    </location>
    <ligand>
        <name>Zn(2+)</name>
        <dbReference type="ChEBI" id="CHEBI:29105"/>
    </ligand>
</feature>
<dbReference type="SUPFAM" id="SSF47644">
    <property type="entry name" value="Methionine synthase domain"/>
    <property type="match status" value="1"/>
</dbReference>
<dbReference type="RefSeq" id="WP_054532488.1">
    <property type="nucleotide sequence ID" value="NZ_LGKP01000003.1"/>
</dbReference>
<dbReference type="GO" id="GO:0008705">
    <property type="term" value="F:methionine synthase activity"/>
    <property type="evidence" value="ECO:0007669"/>
    <property type="project" value="UniProtKB-UniRule"/>
</dbReference>
<evidence type="ECO:0000256" key="14">
    <source>
        <dbReference type="ARBA" id="ARBA00022737"/>
    </source>
</evidence>
<dbReference type="FunFam" id="3.20.20.20:FF:000007">
    <property type="entry name" value="Methionine synthase"/>
    <property type="match status" value="1"/>
</dbReference>
<dbReference type="UniPathway" id="UPA00051">
    <property type="reaction ID" value="UER00081"/>
</dbReference>
<dbReference type="Gene3D" id="3.40.50.280">
    <property type="entry name" value="Cobalamin-binding domain"/>
    <property type="match status" value="1"/>
</dbReference>
<dbReference type="SMART" id="SM01018">
    <property type="entry name" value="B12-binding_2"/>
    <property type="match status" value="1"/>
</dbReference>
<comment type="caution">
    <text evidence="29">The sequence shown here is derived from an EMBL/GenBank/DDBJ whole genome shotgun (WGS) entry which is preliminary data.</text>
</comment>
<sequence>MTSIKPYIAELAKRVLIYDGAMGTSLDLYDLKPEDFGGEQYFGARDYLALTRPDIIEQIHSSFMEAGVDVLETNTFQSTRIRLHEWGLADKTYEQNFKAAQLARSVADRYQAQDGRKRFVAGSMGPTGFLPSSDDPTLSNITWDALSDTFKEQTIALVEGGVDVLLVETSVDILEVKAAIDGIRRGLAELKRPDIAIQAQVFLDLSGRMLLGTDIQATMVTLEALADVDVIGLNCSTGPEHMRPAITYLAANSKLPISCIPNAGLPMEVNGETVFPLEPEGFAKSLTEFVKDLGVRVVGGCCGTTPAHLRALVDSIGNNCPPKANQAPAVQQVSSAMRALPLHQDPGPFIIGERVNSVGSRKVKKMLLKDDYDGVLQVAREQADSGSHALDVCVAMTERPDEKEQMQKLLKKLTMGVELPLVIDSTEHEVIDAALQMYPGRAIINSTSLEGGREQKFDKTMPLVARYGAAIIALTIDEEGMAHTAEAKVAIAKRMVELGRQDYGVQNDAWLFDALTFPLTTGQAELRESAKETMEGIRRIKAEIPGAMTVLGVSNLSFGIQPHARSALNSVFLYHAVRAGLDAAIINPSHVMPFAEISAETRKVCEDVIFNSDEEALPRFIQFFEANAAVAGEAKADPTASMNAEERIHWKILHRKKDGIEADIDESRAWREAGGQTQGEAAIDVLNGVMLPAMKEVGDKFGAGELILPYVLQSAEVMKRAVAHLEQYLDRVEGTTKGKVVLATVYGDVHDIGKNLVYTILSNNGYTVYDLGKQVPVNTIIEKALEVGADAIGLSALLVSTSKQMPLCVQELHKRNLTFPVLVGGAAINRQYGQRILFPEPEVAYTGGVFYCKDAFEGLETMDKLSDPTVREEYMSVMEDAARESLKAPERGRTLLEKLGKDNPSGARSAIRNDNPVPTPPFWGVQVAKKIRLDDVTPYLDLNTLWRLGWGIKNLKGAEYDRVVNDEFKPRLRRMIDDAKRNGWLQPQAVYGYFPAQAAGEELVVYDPKDRKTVLTRFAFPRQPSRERLCLADYFRPIESGEFDVVGLQIVTMGHVAAERVESLQKASDYSESFFSHGLSTTYAEAVAEFTNKIISQGLGLSYQAKRYSWGYPACPDLEEHTKLFSILPAQEIGVSLTSAFQLDPEQSTAAIVVHHPDAKYFSIGSVAERAESDVAEIAS</sequence>
<dbReference type="PROSITE" id="PS51337">
    <property type="entry name" value="B12_BINDING_NTER"/>
    <property type="match status" value="1"/>
</dbReference>
<dbReference type="Pfam" id="PF02607">
    <property type="entry name" value="B12-binding_2"/>
    <property type="match status" value="1"/>
</dbReference>
<dbReference type="OrthoDB" id="9803687at2"/>
<dbReference type="PANTHER" id="PTHR45833">
    <property type="entry name" value="METHIONINE SYNTHASE"/>
    <property type="match status" value="1"/>
</dbReference>
<dbReference type="Pfam" id="PF00809">
    <property type="entry name" value="Pterin_bind"/>
    <property type="match status" value="1"/>
</dbReference>
<comment type="domain">
    <text evidence="20">Modular enzyme with four functionally distinct domains. The isolated Hcy-binding domain catalyzes methyl transfer from free methylcobalamin to homocysteine. The Hcy-binding domain in association with the pterin-binding domain catalyzes the methylation of cob(I)alamin by methyltetrahydrofolate and the methylation of homocysteine. The B12-binding domain binds the cofactor. The AdoMet activation domain binds S-adenosyl-L-methionine. Under aerobic conditions cob(I)alamin can be converted to inactive cob(II)alamin. Reductive methylation by S-adenosyl-L-methionine and flavodoxin regenerates methylcobalamin.</text>
</comment>
<keyword evidence="14" id="KW-0677">Repeat</keyword>
<feature type="binding site" evidence="21 23">
    <location>
        <position position="301"/>
    </location>
    <ligand>
        <name>Zn(2+)</name>
        <dbReference type="ChEBI" id="CHEBI:29105"/>
    </ligand>
</feature>
<dbReference type="GO" id="GO:0032259">
    <property type="term" value="P:methylation"/>
    <property type="evidence" value="ECO:0007669"/>
    <property type="project" value="UniProtKB-KW"/>
</dbReference>
<evidence type="ECO:0000256" key="13">
    <source>
        <dbReference type="ARBA" id="ARBA00022723"/>
    </source>
</evidence>
<dbReference type="InterPro" id="IPR036594">
    <property type="entry name" value="Meth_synthase_dom"/>
</dbReference>
<evidence type="ECO:0000256" key="3">
    <source>
        <dbReference type="ARBA" id="ARBA00001956"/>
    </source>
</evidence>
<evidence type="ECO:0000259" key="24">
    <source>
        <dbReference type="PROSITE" id="PS50970"/>
    </source>
</evidence>
<accession>A0A0P6YNL6</accession>
<dbReference type="SUPFAM" id="SSF82282">
    <property type="entry name" value="Homocysteine S-methyltransferase"/>
    <property type="match status" value="1"/>
</dbReference>
<dbReference type="NCBIfam" id="TIGR02082">
    <property type="entry name" value="metH"/>
    <property type="match status" value="1"/>
</dbReference>
<evidence type="ECO:0000313" key="29">
    <source>
        <dbReference type="EMBL" id="KPL91901.1"/>
    </source>
</evidence>
<dbReference type="Proteomes" id="UP000050277">
    <property type="component" value="Unassembled WGS sequence"/>
</dbReference>
<dbReference type="STRING" id="70996.SE18_00660"/>
<dbReference type="Gene3D" id="3.20.20.20">
    <property type="entry name" value="Dihydropteroate synthase-like"/>
    <property type="match status" value="1"/>
</dbReference>
<dbReference type="PROSITE" id="PS51332">
    <property type="entry name" value="B12_BINDING"/>
    <property type="match status" value="1"/>
</dbReference>
<comment type="pathway">
    <text evidence="4 20">Amino-acid biosynthesis; L-methionine biosynthesis via de novo pathway; L-methionine from L-homocysteine (MetH route): step 1/1.</text>
</comment>
<dbReference type="InterPro" id="IPR004223">
    <property type="entry name" value="VitB12-dep_Met_synth_activ_dom"/>
</dbReference>
<dbReference type="InterPro" id="IPR036589">
    <property type="entry name" value="HCY_dom_sf"/>
</dbReference>
<feature type="binding site" evidence="22">
    <location>
        <begin position="747"/>
        <end position="751"/>
    </location>
    <ligand>
        <name>methylcob(III)alamin</name>
        <dbReference type="ChEBI" id="CHEBI:28115"/>
    </ligand>
</feature>
<dbReference type="InterPro" id="IPR011822">
    <property type="entry name" value="MetH"/>
</dbReference>